<dbReference type="EMBL" id="NVUS01000007">
    <property type="protein sequence ID" value="PCJ01659.1"/>
    <property type="molecule type" value="Genomic_DNA"/>
</dbReference>
<feature type="transmembrane region" description="Helical" evidence="6">
    <location>
        <begin position="46"/>
        <end position="67"/>
    </location>
</feature>
<dbReference type="Pfam" id="PF03073">
    <property type="entry name" value="TspO_MBR"/>
    <property type="match status" value="1"/>
</dbReference>
<evidence type="ECO:0000313" key="7">
    <source>
        <dbReference type="EMBL" id="PCJ01659.1"/>
    </source>
</evidence>
<name>A0A2A4Z3B7_9PROT</name>
<protein>
    <recommendedName>
        <fullName evidence="8">TspO protein</fullName>
    </recommendedName>
</protein>
<sequence length="156" mass="17229">MKTASNLKSLAPFIAIPVIVGQIPSGLAMALNPNIITDIGLDILPVPAWFFISLWVVIYAGMGITAWKILSLDNKSIKCIPVGILISGFLTTHFFWFTESFRTTAILDALGIIISFTAYWVCAQYSRKASYWLLPWAIWMPITFALKIAALNGLFG</sequence>
<evidence type="ECO:0000256" key="5">
    <source>
        <dbReference type="ARBA" id="ARBA00023136"/>
    </source>
</evidence>
<accession>A0A2A4Z3B7</accession>
<comment type="caution">
    <text evidence="7">The sequence shown here is derived from an EMBL/GenBank/DDBJ whole genome shotgun (WGS) entry which is preliminary data.</text>
</comment>
<comment type="subcellular location">
    <subcellularLocation>
        <location evidence="1">Membrane</location>
        <topology evidence="1">Multi-pass membrane protein</topology>
    </subcellularLocation>
</comment>
<organism evidence="7">
    <name type="scientific">OCS116 cluster bacterium</name>
    <dbReference type="NCBI Taxonomy" id="2030921"/>
    <lineage>
        <taxon>Bacteria</taxon>
        <taxon>Pseudomonadati</taxon>
        <taxon>Pseudomonadota</taxon>
        <taxon>Alphaproteobacteria</taxon>
        <taxon>OCS116 cluster</taxon>
    </lineage>
</organism>
<feature type="transmembrane region" description="Helical" evidence="6">
    <location>
        <begin position="103"/>
        <end position="121"/>
    </location>
</feature>
<dbReference type="AlphaFoldDB" id="A0A2A4Z3B7"/>
<proteinExistence type="inferred from homology"/>
<gene>
    <name evidence="7" type="ORF">COB13_07305</name>
</gene>
<dbReference type="InterPro" id="IPR004307">
    <property type="entry name" value="TspO_MBR"/>
</dbReference>
<keyword evidence="4 6" id="KW-1133">Transmembrane helix</keyword>
<dbReference type="Gene3D" id="1.20.1260.100">
    <property type="entry name" value="TspO/MBR protein"/>
    <property type="match status" value="1"/>
</dbReference>
<evidence type="ECO:0000256" key="4">
    <source>
        <dbReference type="ARBA" id="ARBA00022989"/>
    </source>
</evidence>
<evidence type="ECO:0000256" key="1">
    <source>
        <dbReference type="ARBA" id="ARBA00004141"/>
    </source>
</evidence>
<comment type="similarity">
    <text evidence="2">Belongs to the TspO/BZRP family.</text>
</comment>
<reference evidence="7" key="2">
    <citation type="journal article" date="2018" name="ISME J.">
        <title>A dynamic microbial community with high functional redundancy inhabits the cold, oxic subseafloor aquifer.</title>
        <authorList>
            <person name="Tully B.J."/>
            <person name="Wheat C.G."/>
            <person name="Glazer B.T."/>
            <person name="Huber J.A."/>
        </authorList>
    </citation>
    <scope>NUCLEOTIDE SEQUENCE</scope>
    <source>
        <strain evidence="7">NORP83</strain>
    </source>
</reference>
<evidence type="ECO:0000256" key="2">
    <source>
        <dbReference type="ARBA" id="ARBA00007524"/>
    </source>
</evidence>
<evidence type="ECO:0000256" key="3">
    <source>
        <dbReference type="ARBA" id="ARBA00022692"/>
    </source>
</evidence>
<feature type="transmembrane region" description="Helical" evidence="6">
    <location>
        <begin position="133"/>
        <end position="155"/>
    </location>
</feature>
<dbReference type="GO" id="GO:0016020">
    <property type="term" value="C:membrane"/>
    <property type="evidence" value="ECO:0007669"/>
    <property type="project" value="UniProtKB-SubCell"/>
</dbReference>
<reference key="1">
    <citation type="submission" date="2017-08" db="EMBL/GenBank/DDBJ databases">
        <title>A dynamic microbial community with high functional redundancy inhabits the cold, oxic subseafloor aquifer.</title>
        <authorList>
            <person name="Tully B.J."/>
            <person name="Wheat C.G."/>
            <person name="Glazer B.T."/>
            <person name="Huber J.A."/>
        </authorList>
    </citation>
    <scope>NUCLEOTIDE SEQUENCE [LARGE SCALE GENOMIC DNA]</scope>
</reference>
<evidence type="ECO:0008006" key="8">
    <source>
        <dbReference type="Google" id="ProtNLM"/>
    </source>
</evidence>
<keyword evidence="5 6" id="KW-0472">Membrane</keyword>
<evidence type="ECO:0000256" key="6">
    <source>
        <dbReference type="SAM" id="Phobius"/>
    </source>
</evidence>
<dbReference type="InterPro" id="IPR038330">
    <property type="entry name" value="TspO/MBR-related_sf"/>
</dbReference>
<keyword evidence="3 6" id="KW-0812">Transmembrane</keyword>
<feature type="transmembrane region" description="Helical" evidence="6">
    <location>
        <begin position="79"/>
        <end position="97"/>
    </location>
</feature>